<evidence type="ECO:0000313" key="8">
    <source>
        <dbReference type="Proteomes" id="UP000267464"/>
    </source>
</evidence>
<dbReference type="Gene3D" id="2.30.42.10">
    <property type="match status" value="1"/>
</dbReference>
<keyword evidence="5" id="KW-0732">Signal</keyword>
<dbReference type="InterPro" id="IPR001940">
    <property type="entry name" value="Peptidase_S1C"/>
</dbReference>
<accession>A0A3N7HXH3</accession>
<evidence type="ECO:0000313" key="7">
    <source>
        <dbReference type="EMBL" id="RQP26156.1"/>
    </source>
</evidence>
<evidence type="ECO:0000256" key="2">
    <source>
        <dbReference type="ARBA" id="ARBA00022670"/>
    </source>
</evidence>
<reference evidence="7 8" key="2">
    <citation type="submission" date="2018-12" db="EMBL/GenBank/DDBJ databases">
        <title>Rhizobacter gummiphilus sp. nov., a rubber-degrading bacterium isolated from the soil of a botanical garden in Japan.</title>
        <authorList>
            <person name="Shunsuke S.S."/>
        </authorList>
    </citation>
    <scope>NUCLEOTIDE SEQUENCE [LARGE SCALE GENOMIC DNA]</scope>
    <source>
        <strain evidence="7 8">S-16</strain>
    </source>
</reference>
<feature type="domain" description="PDZ" evidence="6">
    <location>
        <begin position="244"/>
        <end position="324"/>
    </location>
</feature>
<gene>
    <name evidence="7" type="ORF">DZC73_03710</name>
</gene>
<dbReference type="RefSeq" id="WP_124538830.1">
    <property type="nucleotide sequence ID" value="NZ_QUSW01000001.1"/>
</dbReference>
<dbReference type="PANTHER" id="PTHR22939">
    <property type="entry name" value="SERINE PROTEASE FAMILY S1C HTRA-RELATED"/>
    <property type="match status" value="1"/>
</dbReference>
<evidence type="ECO:0000259" key="6">
    <source>
        <dbReference type="PROSITE" id="PS50106"/>
    </source>
</evidence>
<dbReference type="Pfam" id="PF13180">
    <property type="entry name" value="PDZ_2"/>
    <property type="match status" value="1"/>
</dbReference>
<name>A0A3N7HXH3_9BURK</name>
<evidence type="ECO:0000256" key="5">
    <source>
        <dbReference type="SAM" id="SignalP"/>
    </source>
</evidence>
<evidence type="ECO:0000256" key="4">
    <source>
        <dbReference type="ARBA" id="ARBA00022825"/>
    </source>
</evidence>
<dbReference type="SUPFAM" id="SSF50494">
    <property type="entry name" value="Trypsin-like serine proteases"/>
    <property type="match status" value="1"/>
</dbReference>
<feature type="chain" id="PRO_5017926858" evidence="5">
    <location>
        <begin position="28"/>
        <end position="346"/>
    </location>
</feature>
<dbReference type="AlphaFoldDB" id="A0A3N7HXH3"/>
<evidence type="ECO:0000256" key="1">
    <source>
        <dbReference type="ARBA" id="ARBA00010541"/>
    </source>
</evidence>
<dbReference type="Gene3D" id="2.40.10.120">
    <property type="match status" value="1"/>
</dbReference>
<dbReference type="SMART" id="SM00228">
    <property type="entry name" value="PDZ"/>
    <property type="match status" value="1"/>
</dbReference>
<keyword evidence="2 7" id="KW-0645">Protease</keyword>
<dbReference type="InterPro" id="IPR001478">
    <property type="entry name" value="PDZ"/>
</dbReference>
<dbReference type="OrthoDB" id="8678832at2"/>
<dbReference type="GO" id="GO:0004252">
    <property type="term" value="F:serine-type endopeptidase activity"/>
    <property type="evidence" value="ECO:0007669"/>
    <property type="project" value="InterPro"/>
</dbReference>
<organism evidence="7 8">
    <name type="scientific">Piscinibacter terrae</name>
    <dbReference type="NCBI Taxonomy" id="2496871"/>
    <lineage>
        <taxon>Bacteria</taxon>
        <taxon>Pseudomonadati</taxon>
        <taxon>Pseudomonadota</taxon>
        <taxon>Betaproteobacteria</taxon>
        <taxon>Burkholderiales</taxon>
        <taxon>Sphaerotilaceae</taxon>
        <taxon>Piscinibacter</taxon>
    </lineage>
</organism>
<comment type="similarity">
    <text evidence="1">Belongs to the peptidase S1C family.</text>
</comment>
<keyword evidence="4" id="KW-0720">Serine protease</keyword>
<comment type="caution">
    <text evidence="7">The sequence shown here is derived from an EMBL/GenBank/DDBJ whole genome shotgun (WGS) entry which is preliminary data.</text>
</comment>
<dbReference type="PANTHER" id="PTHR22939:SF129">
    <property type="entry name" value="SERINE PROTEASE HTRA2, MITOCHONDRIAL"/>
    <property type="match status" value="1"/>
</dbReference>
<feature type="signal peptide" evidence="5">
    <location>
        <begin position="1"/>
        <end position="27"/>
    </location>
</feature>
<dbReference type="PROSITE" id="PS50106">
    <property type="entry name" value="PDZ"/>
    <property type="match status" value="1"/>
</dbReference>
<protein>
    <submittedName>
        <fullName evidence="7">Serine protease</fullName>
    </submittedName>
</protein>
<dbReference type="GO" id="GO:0006508">
    <property type="term" value="P:proteolysis"/>
    <property type="evidence" value="ECO:0007669"/>
    <property type="project" value="UniProtKB-KW"/>
</dbReference>
<dbReference type="SUPFAM" id="SSF50156">
    <property type="entry name" value="PDZ domain-like"/>
    <property type="match status" value="1"/>
</dbReference>
<evidence type="ECO:0000256" key="3">
    <source>
        <dbReference type="ARBA" id="ARBA00022801"/>
    </source>
</evidence>
<reference evidence="7 8" key="1">
    <citation type="submission" date="2018-08" db="EMBL/GenBank/DDBJ databases">
        <authorList>
            <person name="Khan S.A."/>
            <person name="Jeon C.O."/>
            <person name="Chun B.H."/>
            <person name="Jeong S.E."/>
        </authorList>
    </citation>
    <scope>NUCLEOTIDE SEQUENCE [LARGE SCALE GENOMIC DNA]</scope>
    <source>
        <strain evidence="7 8">S-16</strain>
    </source>
</reference>
<sequence>MRWWSRSSHLLGLLGLTFALAAAPAAAQDLRHEHSPEIEAKIAALERAHSAVVGVRSVAVDHARSSDTLGQVRQGSGVVIGSDGLIVTIGYLILEADDVELQLGTGRVVPARIVAYDLASGFGLLQALTPLKVPPVALGNSTAVSDDDPLMIASGGDAGDLSVAHLVSRRAFSGYWEYHIDGALFTSPPRTDHSGAALFNANGELLGIGSLMVMDAQGPDKPRLPGNMFVPVDLLKDILPELRSRSTTRSSTRAWLGLNCVEIDGIVRVVRVTPDSPAADAGLQPGDIIVRIEDTEVNGLEGLYKTLWRDSAERDVMLVVSREGVHTSVKAHTRDRMKTLRQAQGV</sequence>
<dbReference type="Proteomes" id="UP000267464">
    <property type="component" value="Unassembled WGS sequence"/>
</dbReference>
<dbReference type="EMBL" id="QUSW01000001">
    <property type="protein sequence ID" value="RQP26156.1"/>
    <property type="molecule type" value="Genomic_DNA"/>
</dbReference>
<keyword evidence="8" id="KW-1185">Reference proteome</keyword>
<keyword evidence="3" id="KW-0378">Hydrolase</keyword>
<proteinExistence type="inferred from homology"/>
<dbReference type="Pfam" id="PF13365">
    <property type="entry name" value="Trypsin_2"/>
    <property type="match status" value="1"/>
</dbReference>
<dbReference type="InterPro" id="IPR036034">
    <property type="entry name" value="PDZ_sf"/>
</dbReference>
<dbReference type="PRINTS" id="PR00834">
    <property type="entry name" value="PROTEASES2C"/>
</dbReference>
<dbReference type="InterPro" id="IPR009003">
    <property type="entry name" value="Peptidase_S1_PA"/>
</dbReference>